<proteinExistence type="predicted"/>
<evidence type="ECO:0000313" key="3">
    <source>
        <dbReference type="Proteomes" id="UP001302059"/>
    </source>
</evidence>
<dbReference type="Proteomes" id="UP001302059">
    <property type="component" value="Unassembled WGS sequence"/>
</dbReference>
<dbReference type="RefSeq" id="WP_285521892.1">
    <property type="nucleotide sequence ID" value="NZ_JASNGB010000024.1"/>
</dbReference>
<keyword evidence="1" id="KW-0732">Signal</keyword>
<comment type="caution">
    <text evidence="2">The sequence shown here is derived from an EMBL/GenBank/DDBJ whole genome shotgun (WGS) entry which is preliminary data.</text>
</comment>
<gene>
    <name evidence="2" type="ORF">QOL99_04735</name>
</gene>
<accession>A0ABT7JEI4</accession>
<feature type="signal peptide" evidence="1">
    <location>
        <begin position="1"/>
        <end position="19"/>
    </location>
</feature>
<dbReference type="InterPro" id="IPR010352">
    <property type="entry name" value="DUF945"/>
</dbReference>
<name>A0ABT7JEI4_9DEIO</name>
<feature type="chain" id="PRO_5046390804" evidence="1">
    <location>
        <begin position="20"/>
        <end position="422"/>
    </location>
</feature>
<keyword evidence="3" id="KW-1185">Reference proteome</keyword>
<sequence length="422" mass="45367">MNSKIALTAALLLAGGVGAAAYAGAQTQRDVQAQLAQMQDTLARSGIATLKPGPLHKTLMGGTQDTVVTLFPNTPDRLDITLRSRIHNGPFPQGKSFGAARIVTQVIFPPDVQADLDEAFSGQKITLQTQVQFGGSSVTTYQVPAGQYAEGDGEMTWRALSGTVHNRGDRVTATAQWPGAELRGDGLDLQVGRLSWDFQGVQSPDGLGDSESQFRLERIGGVSGGTRVVLSDLQSKGQVTGDDRHLSSAVQYRVGQLQVDDRTFDQLRLDLSVDRLDRPALVRLGQLGSELDQVPEAELNRLMTDLLRAAPQFQIDRLSVGEGAEEVVVTGRVGFRPGPGANWETLILDPVQLLSTLDVQAQARTGETGLRQLLGLAMEEHEVQAAIDEGEAMGLFVRRGDRYEADLRMGSGGTYLNGQPLE</sequence>
<organism evidence="2 3">
    <name type="scientific">Deinococcus rhizophilus</name>
    <dbReference type="NCBI Taxonomy" id="3049544"/>
    <lineage>
        <taxon>Bacteria</taxon>
        <taxon>Thermotogati</taxon>
        <taxon>Deinococcota</taxon>
        <taxon>Deinococci</taxon>
        <taxon>Deinococcales</taxon>
        <taxon>Deinococcaceae</taxon>
        <taxon>Deinococcus</taxon>
    </lineage>
</organism>
<dbReference type="Pfam" id="PF06097">
    <property type="entry name" value="DUF945"/>
    <property type="match status" value="1"/>
</dbReference>
<evidence type="ECO:0000256" key="1">
    <source>
        <dbReference type="SAM" id="SignalP"/>
    </source>
</evidence>
<evidence type="ECO:0000313" key="2">
    <source>
        <dbReference type="EMBL" id="MDL2343456.1"/>
    </source>
</evidence>
<dbReference type="EMBL" id="JASNGB010000024">
    <property type="protein sequence ID" value="MDL2343456.1"/>
    <property type="molecule type" value="Genomic_DNA"/>
</dbReference>
<protein>
    <submittedName>
        <fullName evidence="2">DUF945 family protein</fullName>
    </submittedName>
</protein>
<reference evidence="2 3" key="1">
    <citation type="submission" date="2023-05" db="EMBL/GenBank/DDBJ databases">
        <authorList>
            <person name="Gao F."/>
        </authorList>
    </citation>
    <scope>NUCLEOTIDE SEQUENCE [LARGE SCALE GENOMIC DNA]</scope>
    <source>
        <strain evidence="2 3">MIMF12</strain>
    </source>
</reference>